<dbReference type="InterPro" id="IPR018247">
    <property type="entry name" value="EF_Hand_1_Ca_BS"/>
</dbReference>
<dbReference type="SMART" id="SM00054">
    <property type="entry name" value="EFh"/>
    <property type="match status" value="3"/>
</dbReference>
<dbReference type="GO" id="GO:0005509">
    <property type="term" value="F:calcium ion binding"/>
    <property type="evidence" value="ECO:0007669"/>
    <property type="project" value="InterPro"/>
</dbReference>
<dbReference type="InterPro" id="IPR011992">
    <property type="entry name" value="EF-hand-dom_pair"/>
</dbReference>
<feature type="domain" description="EF-hand" evidence="5">
    <location>
        <begin position="126"/>
        <end position="161"/>
    </location>
</feature>
<keyword evidence="2" id="KW-0677">Repeat</keyword>
<sequence>MKTTFLVAAIAAGMTLAATAEAREGNPPRMEMPAFEDLDINSDGAVTSDEIEAAMQARAAARFALTDTNGDGALSVEELIARADTARQDRAAGRAAEQIERANTNGDGLLQADELAAQRADRGEGRGDRGPDRMFERADADDNGSLNAEEFAEAQTRMQDHGERRPHGQRGDH</sequence>
<dbReference type="Pfam" id="PF13202">
    <property type="entry name" value="EF-hand_5"/>
    <property type="match status" value="3"/>
</dbReference>
<feature type="compositionally biased region" description="Basic and acidic residues" evidence="3">
    <location>
        <begin position="90"/>
        <end position="100"/>
    </location>
</feature>
<feature type="region of interest" description="Disordered" evidence="3">
    <location>
        <begin position="90"/>
        <end position="173"/>
    </location>
</feature>
<dbReference type="PROSITE" id="PS50222">
    <property type="entry name" value="EF_HAND_2"/>
    <property type="match status" value="2"/>
</dbReference>
<dbReference type="eggNOG" id="COG5126">
    <property type="taxonomic scope" value="Bacteria"/>
</dbReference>
<dbReference type="Gene3D" id="1.10.238.10">
    <property type="entry name" value="EF-hand"/>
    <property type="match status" value="2"/>
</dbReference>
<reference evidence="6 7" key="1">
    <citation type="journal article" date="2013" name="PLoS ONE">
        <title>Poles Apart: Arctic and Antarctic Octadecabacter strains Share High Genome Plasticity and a New Type of Xanthorhodopsin.</title>
        <authorList>
            <person name="Vollmers J."/>
            <person name="Voget S."/>
            <person name="Dietrich S."/>
            <person name="Gollnow K."/>
            <person name="Smits M."/>
            <person name="Meyer K."/>
            <person name="Brinkhoff T."/>
            <person name="Simon M."/>
            <person name="Daniel R."/>
        </authorList>
    </citation>
    <scope>NUCLEOTIDE SEQUENCE [LARGE SCALE GENOMIC DNA]</scope>
    <source>
        <strain evidence="6 7">238</strain>
    </source>
</reference>
<feature type="compositionally biased region" description="Basic and acidic residues" evidence="3">
    <location>
        <begin position="158"/>
        <end position="173"/>
    </location>
</feature>
<dbReference type="PANTHER" id="PTHR10827:SF98">
    <property type="entry name" value="45 KDA CALCIUM-BINDING PROTEIN"/>
    <property type="match status" value="1"/>
</dbReference>
<dbReference type="InterPro" id="IPR002048">
    <property type="entry name" value="EF_hand_dom"/>
</dbReference>
<evidence type="ECO:0000259" key="5">
    <source>
        <dbReference type="PROSITE" id="PS50222"/>
    </source>
</evidence>
<keyword evidence="1" id="KW-0479">Metal-binding</keyword>
<evidence type="ECO:0000313" key="6">
    <source>
        <dbReference type="EMBL" id="AGI71189.1"/>
    </source>
</evidence>
<dbReference type="PANTHER" id="PTHR10827">
    <property type="entry name" value="RETICULOCALBIN"/>
    <property type="match status" value="1"/>
</dbReference>
<keyword evidence="7" id="KW-1185">Reference proteome</keyword>
<feature type="signal peptide" evidence="4">
    <location>
        <begin position="1"/>
        <end position="22"/>
    </location>
</feature>
<accession>M9REZ4</accession>
<feature type="chain" id="PRO_5004102062" description="EF-hand domain-containing protein" evidence="4">
    <location>
        <begin position="23"/>
        <end position="173"/>
    </location>
</feature>
<dbReference type="Proteomes" id="UP000004688">
    <property type="component" value="Chromosome"/>
</dbReference>
<evidence type="ECO:0000256" key="1">
    <source>
        <dbReference type="ARBA" id="ARBA00022723"/>
    </source>
</evidence>
<dbReference type="OrthoDB" id="5470953at2"/>
<dbReference type="EMBL" id="CP003742">
    <property type="protein sequence ID" value="AGI71189.1"/>
    <property type="molecule type" value="Genomic_DNA"/>
</dbReference>
<dbReference type="HOGENOM" id="CLU_091273_2_0_5"/>
<name>M9REZ4_9RHOB</name>
<dbReference type="RefSeq" id="WP_015494403.1">
    <property type="nucleotide sequence ID" value="NC_020908.1"/>
</dbReference>
<protein>
    <recommendedName>
        <fullName evidence="5">EF-hand domain-containing protein</fullName>
    </recommendedName>
</protein>
<dbReference type="KEGG" id="oar:OA238_c09910"/>
<evidence type="ECO:0000313" key="7">
    <source>
        <dbReference type="Proteomes" id="UP000004688"/>
    </source>
</evidence>
<organism evidence="6 7">
    <name type="scientific">Octadecabacter arcticus 238</name>
    <dbReference type="NCBI Taxonomy" id="391616"/>
    <lineage>
        <taxon>Bacteria</taxon>
        <taxon>Pseudomonadati</taxon>
        <taxon>Pseudomonadota</taxon>
        <taxon>Alphaproteobacteria</taxon>
        <taxon>Rhodobacterales</taxon>
        <taxon>Roseobacteraceae</taxon>
        <taxon>Octadecabacter</taxon>
    </lineage>
</organism>
<dbReference type="PROSITE" id="PS00018">
    <property type="entry name" value="EF_HAND_1"/>
    <property type="match status" value="3"/>
</dbReference>
<evidence type="ECO:0000256" key="4">
    <source>
        <dbReference type="SAM" id="SignalP"/>
    </source>
</evidence>
<proteinExistence type="predicted"/>
<evidence type="ECO:0000256" key="3">
    <source>
        <dbReference type="SAM" id="MobiDB-lite"/>
    </source>
</evidence>
<evidence type="ECO:0000256" key="2">
    <source>
        <dbReference type="ARBA" id="ARBA00022737"/>
    </source>
</evidence>
<feature type="compositionally biased region" description="Basic and acidic residues" evidence="3">
    <location>
        <begin position="119"/>
        <end position="140"/>
    </location>
</feature>
<dbReference type="STRING" id="391616.OA238_c09910"/>
<feature type="domain" description="EF-hand" evidence="5">
    <location>
        <begin position="34"/>
        <end position="61"/>
    </location>
</feature>
<dbReference type="AlphaFoldDB" id="M9REZ4"/>
<dbReference type="SUPFAM" id="SSF47473">
    <property type="entry name" value="EF-hand"/>
    <property type="match status" value="1"/>
</dbReference>
<keyword evidence="4" id="KW-0732">Signal</keyword>
<gene>
    <name evidence="6" type="ORF">OA238_c09910</name>
</gene>